<evidence type="ECO:0000256" key="4">
    <source>
        <dbReference type="ARBA" id="ARBA00022692"/>
    </source>
</evidence>
<keyword evidence="6 9" id="KW-1133">Transmembrane helix</keyword>
<keyword evidence="3 9" id="KW-1003">Cell membrane</keyword>
<dbReference type="GO" id="GO:0006605">
    <property type="term" value="P:protein targeting"/>
    <property type="evidence" value="ECO:0007669"/>
    <property type="project" value="UniProtKB-UniRule"/>
</dbReference>
<evidence type="ECO:0000256" key="2">
    <source>
        <dbReference type="ARBA" id="ARBA00022448"/>
    </source>
</evidence>
<dbReference type="GO" id="GO:0008320">
    <property type="term" value="F:protein transmembrane transporter activity"/>
    <property type="evidence" value="ECO:0007669"/>
    <property type="project" value="UniProtKB-UniRule"/>
</dbReference>
<dbReference type="InterPro" id="IPR005807">
    <property type="entry name" value="SecE_bac"/>
</dbReference>
<dbReference type="PANTHER" id="PTHR33910">
    <property type="entry name" value="PROTEIN TRANSLOCASE SUBUNIT SECE"/>
    <property type="match status" value="1"/>
</dbReference>
<dbReference type="PROSITE" id="PS01067">
    <property type="entry name" value="SECE_SEC61G"/>
    <property type="match status" value="1"/>
</dbReference>
<reference evidence="10 11" key="1">
    <citation type="journal article" date="2015" name="Nature">
        <title>rRNA introns, odd ribosomes, and small enigmatic genomes across a large radiation of phyla.</title>
        <authorList>
            <person name="Brown C.T."/>
            <person name="Hug L.A."/>
            <person name="Thomas B.C."/>
            <person name="Sharon I."/>
            <person name="Castelle C.J."/>
            <person name="Singh A."/>
            <person name="Wilkins M.J."/>
            <person name="Williams K.H."/>
            <person name="Banfield J.F."/>
        </authorList>
    </citation>
    <scope>NUCLEOTIDE SEQUENCE [LARGE SCALE GENOMIC DNA]</scope>
</reference>
<dbReference type="HAMAP" id="MF_00422">
    <property type="entry name" value="SecE"/>
    <property type="match status" value="1"/>
</dbReference>
<dbReference type="InterPro" id="IPR038379">
    <property type="entry name" value="SecE_sf"/>
</dbReference>
<sequence>MKKIFSYFSEVLVELKKVSWPKRNEVIQLLSLVVAISAIVAIFVGVVDFGLTKLLESLLAK</sequence>
<keyword evidence="7 9" id="KW-0811">Translocation</keyword>
<dbReference type="GO" id="GO:0009306">
    <property type="term" value="P:protein secretion"/>
    <property type="evidence" value="ECO:0007669"/>
    <property type="project" value="UniProtKB-UniRule"/>
</dbReference>
<evidence type="ECO:0000256" key="6">
    <source>
        <dbReference type="ARBA" id="ARBA00022989"/>
    </source>
</evidence>
<dbReference type="GO" id="GO:0065002">
    <property type="term" value="P:intracellular protein transmembrane transport"/>
    <property type="evidence" value="ECO:0007669"/>
    <property type="project" value="UniProtKB-UniRule"/>
</dbReference>
<evidence type="ECO:0000313" key="11">
    <source>
        <dbReference type="Proteomes" id="UP000034778"/>
    </source>
</evidence>
<evidence type="ECO:0000256" key="3">
    <source>
        <dbReference type="ARBA" id="ARBA00022475"/>
    </source>
</evidence>
<keyword evidence="5 9" id="KW-0653">Protein transport</keyword>
<feature type="transmembrane region" description="Helical" evidence="9">
    <location>
        <begin position="26"/>
        <end position="47"/>
    </location>
</feature>
<name>A0A0F9ZMK7_9BACT</name>
<keyword evidence="4 9" id="KW-0812">Transmembrane</keyword>
<accession>A0A0F9ZMK7</accession>
<dbReference type="NCBIfam" id="TIGR00964">
    <property type="entry name" value="secE_bact"/>
    <property type="match status" value="1"/>
</dbReference>
<comment type="subunit">
    <text evidence="9">Component of the Sec protein translocase complex. Heterotrimer consisting of SecY, SecE and SecG subunits. The heterotrimers can form oligomers, although 1 heterotrimer is thought to be able to translocate proteins. Interacts with the ribosome. Interacts with SecDF, and other proteins may be involved. Interacts with SecA.</text>
</comment>
<keyword evidence="2 9" id="KW-0813">Transport</keyword>
<proteinExistence type="inferred from homology"/>
<evidence type="ECO:0000256" key="8">
    <source>
        <dbReference type="ARBA" id="ARBA00023136"/>
    </source>
</evidence>
<comment type="similarity">
    <text evidence="9">Belongs to the SecE/SEC61-gamma family.</text>
</comment>
<gene>
    <name evidence="9" type="primary">secE</name>
    <name evidence="10" type="ORF">UR35_C0002G0177</name>
</gene>
<dbReference type="InterPro" id="IPR001901">
    <property type="entry name" value="Translocase_SecE/Sec61-g"/>
</dbReference>
<dbReference type="Gene3D" id="1.20.5.1030">
    <property type="entry name" value="Preprotein translocase secy subunit"/>
    <property type="match status" value="1"/>
</dbReference>
<protein>
    <recommendedName>
        <fullName evidence="9">Protein translocase subunit SecE</fullName>
    </recommendedName>
</protein>
<dbReference type="Pfam" id="PF00584">
    <property type="entry name" value="SecE"/>
    <property type="match status" value="1"/>
</dbReference>
<comment type="caution">
    <text evidence="10">The sequence shown here is derived from an EMBL/GenBank/DDBJ whole genome shotgun (WGS) entry which is preliminary data.</text>
</comment>
<evidence type="ECO:0000313" key="10">
    <source>
        <dbReference type="EMBL" id="KKP45344.1"/>
    </source>
</evidence>
<dbReference type="Proteomes" id="UP000034778">
    <property type="component" value="Unassembled WGS sequence"/>
</dbReference>
<keyword evidence="8 9" id="KW-0472">Membrane</keyword>
<evidence type="ECO:0000256" key="7">
    <source>
        <dbReference type="ARBA" id="ARBA00023010"/>
    </source>
</evidence>
<dbReference type="EMBL" id="LBOW01000002">
    <property type="protein sequence ID" value="KKP45344.1"/>
    <property type="molecule type" value="Genomic_DNA"/>
</dbReference>
<dbReference type="GO" id="GO:0005886">
    <property type="term" value="C:plasma membrane"/>
    <property type="evidence" value="ECO:0007669"/>
    <property type="project" value="UniProtKB-SubCell"/>
</dbReference>
<dbReference type="PANTHER" id="PTHR33910:SF1">
    <property type="entry name" value="PROTEIN TRANSLOCASE SUBUNIT SECE"/>
    <property type="match status" value="1"/>
</dbReference>
<evidence type="ECO:0000256" key="9">
    <source>
        <dbReference type="HAMAP-Rule" id="MF_00422"/>
    </source>
</evidence>
<evidence type="ECO:0000256" key="5">
    <source>
        <dbReference type="ARBA" id="ARBA00022927"/>
    </source>
</evidence>
<dbReference type="GO" id="GO:0043952">
    <property type="term" value="P:protein transport by the Sec complex"/>
    <property type="evidence" value="ECO:0007669"/>
    <property type="project" value="UniProtKB-UniRule"/>
</dbReference>
<dbReference type="STRING" id="1618566.UR35_C0002G0177"/>
<comment type="function">
    <text evidence="9">Essential subunit of the Sec protein translocation channel SecYEG. Clamps together the 2 halves of SecY. May contact the channel plug during translocation.</text>
</comment>
<dbReference type="AlphaFoldDB" id="A0A0F9ZMK7"/>
<comment type="subcellular location">
    <subcellularLocation>
        <location evidence="9">Cell membrane</location>
        <topology evidence="9">Single-pass membrane protein</topology>
    </subcellularLocation>
    <subcellularLocation>
        <location evidence="1">Membrane</location>
    </subcellularLocation>
</comment>
<organism evidence="10 11">
    <name type="scientific">Candidatus Woesebacteria bacterium GW2011_GWB1_33_22</name>
    <dbReference type="NCBI Taxonomy" id="1618566"/>
    <lineage>
        <taxon>Bacteria</taxon>
        <taxon>Candidatus Woeseibacteriota</taxon>
    </lineage>
</organism>
<evidence type="ECO:0000256" key="1">
    <source>
        <dbReference type="ARBA" id="ARBA00004370"/>
    </source>
</evidence>